<dbReference type="Pfam" id="PF25583">
    <property type="entry name" value="WCX"/>
    <property type="match status" value="1"/>
</dbReference>
<dbReference type="Pfam" id="PF13280">
    <property type="entry name" value="WYL"/>
    <property type="match status" value="1"/>
</dbReference>
<dbReference type="AlphaFoldDB" id="A0A2J4JKT6"/>
<dbReference type="EMBL" id="NMTS02000102">
    <property type="protein sequence ID" value="PLK28470.1"/>
    <property type="molecule type" value="Genomic_DNA"/>
</dbReference>
<dbReference type="PROSITE" id="PS52050">
    <property type="entry name" value="WYL"/>
    <property type="match status" value="1"/>
</dbReference>
<dbReference type="InterPro" id="IPR057727">
    <property type="entry name" value="WCX_dom"/>
</dbReference>
<evidence type="ECO:0000259" key="2">
    <source>
        <dbReference type="Pfam" id="PF25583"/>
    </source>
</evidence>
<dbReference type="InterPro" id="IPR036390">
    <property type="entry name" value="WH_DNA-bd_sf"/>
</dbReference>
<evidence type="ECO:0000313" key="4">
    <source>
        <dbReference type="Proteomes" id="UP000221015"/>
    </source>
</evidence>
<sequence>MPKQEGQKSKLLTLLRILEQKTDEEHLLNVPQLVELLEQQDILAERKSIYSDIDTLRSLGYDIQLRRGRGGGYWLASRTFELSELKLLVDAVQASKVVSARTSSKLIHKLEALCSDYEGTQLQRQVYVDGRPKSDSHTLLYSIDALHSAINAGRMVRFRYKDGGTRTVSPWQLAWESGCYYLIAYQDEKEPAGIRNYRVDRMSSVTVLGDARRGKAEFRQFDLPAYLRKHFNMFGGPEHQVTLRCTADLESAMRDRFGKAPVFVPEEDGTHFHFDVPVCVSPQFYGWVCGFDGKVEVTAPAEVRKGIHDMVQALAKQHD</sequence>
<proteinExistence type="predicted"/>
<dbReference type="InterPro" id="IPR051534">
    <property type="entry name" value="CBASS_pafABC_assoc_protein"/>
</dbReference>
<dbReference type="InterPro" id="IPR026881">
    <property type="entry name" value="WYL_dom"/>
</dbReference>
<accession>A0A2J4JKT6</accession>
<dbReference type="PANTHER" id="PTHR34580:SF1">
    <property type="entry name" value="PROTEIN PAFC"/>
    <property type="match status" value="1"/>
</dbReference>
<feature type="domain" description="WCX" evidence="2">
    <location>
        <begin position="238"/>
        <end position="315"/>
    </location>
</feature>
<dbReference type="RefSeq" id="WP_097781194.1">
    <property type="nucleotide sequence ID" value="NZ_NMTS02000102.1"/>
</dbReference>
<gene>
    <name evidence="3" type="ORF">CGS50_014555</name>
</gene>
<dbReference type="PANTHER" id="PTHR34580">
    <property type="match status" value="1"/>
</dbReference>
<reference evidence="3 4" key="1">
    <citation type="journal article" date="2017" name="Front. Microbiol.">
        <title>New Insights into the Diversity of the Genus Faecalibacterium.</title>
        <authorList>
            <person name="Benevides L."/>
            <person name="Burman S."/>
            <person name="Martin R."/>
            <person name="Robert V."/>
            <person name="Thomas M."/>
            <person name="Miquel S."/>
            <person name="Chain F."/>
            <person name="Sokol H."/>
            <person name="Bermudez-Humaran L.G."/>
            <person name="Morrison M."/>
            <person name="Langella P."/>
            <person name="Azevedo V.A."/>
            <person name="Chatel J.M."/>
            <person name="Soares S."/>
        </authorList>
    </citation>
    <scope>NUCLEOTIDE SEQUENCE [LARGE SCALE GENOMIC DNA]</scope>
    <source>
        <strain evidence="3 4">CNCM I 4542</strain>
    </source>
</reference>
<evidence type="ECO:0000313" key="3">
    <source>
        <dbReference type="EMBL" id="PLK28470.1"/>
    </source>
</evidence>
<name>A0A2J4JKT6_9FIRM</name>
<protein>
    <submittedName>
        <fullName evidence="3">WYL domain-containing transcriptional regulator</fullName>
    </submittedName>
</protein>
<organism evidence="3 4">
    <name type="scientific">Faecalibacterium prausnitzii</name>
    <dbReference type="NCBI Taxonomy" id="853"/>
    <lineage>
        <taxon>Bacteria</taxon>
        <taxon>Bacillati</taxon>
        <taxon>Bacillota</taxon>
        <taxon>Clostridia</taxon>
        <taxon>Eubacteriales</taxon>
        <taxon>Oscillospiraceae</taxon>
        <taxon>Faecalibacterium</taxon>
    </lineage>
</organism>
<feature type="domain" description="WYL" evidence="1">
    <location>
        <begin position="144"/>
        <end position="207"/>
    </location>
</feature>
<dbReference type="SUPFAM" id="SSF46785">
    <property type="entry name" value="Winged helix' DNA-binding domain"/>
    <property type="match status" value="1"/>
</dbReference>
<dbReference type="Proteomes" id="UP000221015">
    <property type="component" value="Unassembled WGS sequence"/>
</dbReference>
<comment type="caution">
    <text evidence="3">The sequence shown here is derived from an EMBL/GenBank/DDBJ whole genome shotgun (WGS) entry which is preliminary data.</text>
</comment>
<evidence type="ECO:0000259" key="1">
    <source>
        <dbReference type="Pfam" id="PF13280"/>
    </source>
</evidence>